<evidence type="ECO:0000256" key="1">
    <source>
        <dbReference type="SAM" id="MobiDB-lite"/>
    </source>
</evidence>
<proteinExistence type="predicted"/>
<evidence type="ECO:0000313" key="3">
    <source>
        <dbReference type="Proteomes" id="UP000828390"/>
    </source>
</evidence>
<gene>
    <name evidence="2" type="ORF">DPMN_190808</name>
</gene>
<dbReference type="Gene3D" id="1.10.287.1490">
    <property type="match status" value="1"/>
</dbReference>
<reference evidence="2" key="1">
    <citation type="journal article" date="2019" name="bioRxiv">
        <title>The Genome of the Zebra Mussel, Dreissena polymorpha: A Resource for Invasive Species Research.</title>
        <authorList>
            <person name="McCartney M.A."/>
            <person name="Auch B."/>
            <person name="Kono T."/>
            <person name="Mallez S."/>
            <person name="Zhang Y."/>
            <person name="Obille A."/>
            <person name="Becker A."/>
            <person name="Abrahante J.E."/>
            <person name="Garbe J."/>
            <person name="Badalamenti J.P."/>
            <person name="Herman A."/>
            <person name="Mangelson H."/>
            <person name="Liachko I."/>
            <person name="Sullivan S."/>
            <person name="Sone E.D."/>
            <person name="Koren S."/>
            <person name="Silverstein K.A.T."/>
            <person name="Beckman K.B."/>
            <person name="Gohl D.M."/>
        </authorList>
    </citation>
    <scope>NUCLEOTIDE SEQUENCE</scope>
    <source>
        <strain evidence="2">Duluth1</strain>
        <tissue evidence="2">Whole animal</tissue>
    </source>
</reference>
<comment type="caution">
    <text evidence="2">The sequence shown here is derived from an EMBL/GenBank/DDBJ whole genome shotgun (WGS) entry which is preliminary data.</text>
</comment>
<feature type="compositionally biased region" description="Polar residues" evidence="1">
    <location>
        <begin position="23"/>
        <end position="38"/>
    </location>
</feature>
<evidence type="ECO:0000313" key="2">
    <source>
        <dbReference type="EMBL" id="KAH3691565.1"/>
    </source>
</evidence>
<dbReference type="EMBL" id="JAIWYP010000034">
    <property type="protein sequence ID" value="KAH3691565.1"/>
    <property type="molecule type" value="Genomic_DNA"/>
</dbReference>
<name>A0A9D3Y0U8_DREPO</name>
<feature type="region of interest" description="Disordered" evidence="1">
    <location>
        <begin position="23"/>
        <end position="58"/>
    </location>
</feature>
<protein>
    <submittedName>
        <fullName evidence="2">Uncharacterized protein</fullName>
    </submittedName>
</protein>
<sequence>MKGAEKNTQAQIATVEQKVAATQSNTHTLQSRFQSMDGTQGVLKKKRQGLSNHKSMQKEYRRIETLKKTQSDMKGDAIKIHAQRATFEQKVAAMQSNAYNLQSRVQSLEGTQ</sequence>
<accession>A0A9D3Y0U8</accession>
<dbReference type="AlphaFoldDB" id="A0A9D3Y0U8"/>
<keyword evidence="3" id="KW-1185">Reference proteome</keyword>
<dbReference type="Proteomes" id="UP000828390">
    <property type="component" value="Unassembled WGS sequence"/>
</dbReference>
<organism evidence="2 3">
    <name type="scientific">Dreissena polymorpha</name>
    <name type="common">Zebra mussel</name>
    <name type="synonym">Mytilus polymorpha</name>
    <dbReference type="NCBI Taxonomy" id="45954"/>
    <lineage>
        <taxon>Eukaryota</taxon>
        <taxon>Metazoa</taxon>
        <taxon>Spiralia</taxon>
        <taxon>Lophotrochozoa</taxon>
        <taxon>Mollusca</taxon>
        <taxon>Bivalvia</taxon>
        <taxon>Autobranchia</taxon>
        <taxon>Heteroconchia</taxon>
        <taxon>Euheterodonta</taxon>
        <taxon>Imparidentia</taxon>
        <taxon>Neoheterodontei</taxon>
        <taxon>Myida</taxon>
        <taxon>Dreissenoidea</taxon>
        <taxon>Dreissenidae</taxon>
        <taxon>Dreissena</taxon>
    </lineage>
</organism>
<reference evidence="2" key="2">
    <citation type="submission" date="2020-11" db="EMBL/GenBank/DDBJ databases">
        <authorList>
            <person name="McCartney M.A."/>
            <person name="Auch B."/>
            <person name="Kono T."/>
            <person name="Mallez S."/>
            <person name="Becker A."/>
            <person name="Gohl D.M."/>
            <person name="Silverstein K.A.T."/>
            <person name="Koren S."/>
            <person name="Bechman K.B."/>
            <person name="Herman A."/>
            <person name="Abrahante J.E."/>
            <person name="Garbe J."/>
        </authorList>
    </citation>
    <scope>NUCLEOTIDE SEQUENCE</scope>
    <source>
        <strain evidence="2">Duluth1</strain>
        <tissue evidence="2">Whole animal</tissue>
    </source>
</reference>